<dbReference type="Proteomes" id="UP000009131">
    <property type="component" value="Unassembled WGS sequence"/>
</dbReference>
<evidence type="ECO:0000313" key="4">
    <source>
        <dbReference type="Proteomes" id="UP000009131"/>
    </source>
</evidence>
<dbReference type="InterPro" id="IPR019783">
    <property type="entry name" value="SDO1/SBDS_N"/>
</dbReference>
<evidence type="ECO:0000313" key="3">
    <source>
        <dbReference type="EMBL" id="GAA94699.1"/>
    </source>
</evidence>
<feature type="domain" description="Ribosome maturation protein SDO1/SBDS N-terminal" evidence="2">
    <location>
        <begin position="6"/>
        <end position="98"/>
    </location>
</feature>
<dbReference type="FunCoup" id="G7DVT9">
    <property type="interactions" value="27"/>
</dbReference>
<dbReference type="InterPro" id="IPR036786">
    <property type="entry name" value="Ribosome_mat_SBDS_N_sf"/>
</dbReference>
<dbReference type="InParanoid" id="G7DVT9"/>
<feature type="region of interest" description="Disordered" evidence="1">
    <location>
        <begin position="92"/>
        <end position="114"/>
    </location>
</feature>
<organism evidence="3 4">
    <name type="scientific">Mixia osmundae (strain CBS 9802 / IAM 14324 / JCM 22182 / KY 12970)</name>
    <dbReference type="NCBI Taxonomy" id="764103"/>
    <lineage>
        <taxon>Eukaryota</taxon>
        <taxon>Fungi</taxon>
        <taxon>Dikarya</taxon>
        <taxon>Basidiomycota</taxon>
        <taxon>Pucciniomycotina</taxon>
        <taxon>Mixiomycetes</taxon>
        <taxon>Mixiales</taxon>
        <taxon>Mixiaceae</taxon>
        <taxon>Mixia</taxon>
    </lineage>
</organism>
<dbReference type="Pfam" id="PF01172">
    <property type="entry name" value="SBDS_N"/>
    <property type="match status" value="1"/>
</dbReference>
<reference evidence="3 4" key="2">
    <citation type="journal article" date="2012" name="Open Biol.">
        <title>Characteristics of nucleosomes and linker DNA regions on the genome of the basidiomycete Mixia osmundae revealed by mono- and dinucleosome mapping.</title>
        <authorList>
            <person name="Nishida H."/>
            <person name="Kondo S."/>
            <person name="Matsumoto T."/>
            <person name="Suzuki Y."/>
            <person name="Yoshikawa H."/>
            <person name="Taylor T.D."/>
            <person name="Sugiyama J."/>
        </authorList>
    </citation>
    <scope>NUCLEOTIDE SEQUENCE [LARGE SCALE GENOMIC DNA]</scope>
    <source>
        <strain evidence="4">CBS 9802 / IAM 14324 / JCM 22182 / KY 12970</strain>
    </source>
</reference>
<keyword evidence="4" id="KW-1185">Reference proteome</keyword>
<protein>
    <recommendedName>
        <fullName evidence="2">Ribosome maturation protein SDO1/SBDS N-terminal domain-containing protein</fullName>
    </recommendedName>
</protein>
<dbReference type="SUPFAM" id="SSF89895">
    <property type="entry name" value="FYSH domain"/>
    <property type="match status" value="1"/>
</dbReference>
<sequence length="155" mass="16588">MAKGTNKVVYKPDSQSTDEFMVIIEDAAALKKWKAGETSIPLTEIVDSFDVLHSGQGSQGILGRPSNQELDSVFGTHNQDEVVEMILKKGALQGGDAPEKTASKNDSHCAEAEDSRSQKALTAVVATAVDERTLLSHDQIHCIKLAVPPAICLDS</sequence>
<dbReference type="eggNOG" id="ENOG502S9SB">
    <property type="taxonomic scope" value="Eukaryota"/>
</dbReference>
<accession>G7DVT9</accession>
<dbReference type="AlphaFoldDB" id="G7DVT9"/>
<dbReference type="HOGENOM" id="CLU_137480_0_0_1"/>
<dbReference type="Gene3D" id="3.30.1250.10">
    <property type="entry name" value="Ribosome maturation protein SBDS, N-terminal domain"/>
    <property type="match status" value="1"/>
</dbReference>
<evidence type="ECO:0000256" key="1">
    <source>
        <dbReference type="SAM" id="MobiDB-lite"/>
    </source>
</evidence>
<feature type="compositionally biased region" description="Basic and acidic residues" evidence="1">
    <location>
        <begin position="97"/>
        <end position="114"/>
    </location>
</feature>
<dbReference type="OrthoDB" id="2567806at2759"/>
<evidence type="ECO:0000259" key="2">
    <source>
        <dbReference type="Pfam" id="PF01172"/>
    </source>
</evidence>
<name>G7DVT9_MIXOS</name>
<reference evidence="3 4" key="1">
    <citation type="journal article" date="2011" name="J. Gen. Appl. Microbiol.">
        <title>Draft genome sequencing of the enigmatic basidiomycete Mixia osmundae.</title>
        <authorList>
            <person name="Nishida H."/>
            <person name="Nagatsuka Y."/>
            <person name="Sugiyama J."/>
        </authorList>
    </citation>
    <scope>NUCLEOTIDE SEQUENCE [LARGE SCALE GENOMIC DNA]</scope>
    <source>
        <strain evidence="4">CBS 9802 / IAM 14324 / JCM 22182 / KY 12970</strain>
    </source>
</reference>
<proteinExistence type="predicted"/>
<gene>
    <name evidence="3" type="primary">Mo01352</name>
    <name evidence="3" type="ORF">E5Q_01352</name>
</gene>
<dbReference type="STRING" id="764103.G7DVT9"/>
<comment type="caution">
    <text evidence="3">The sequence shown here is derived from an EMBL/GenBank/DDBJ whole genome shotgun (WGS) entry which is preliminary data.</text>
</comment>
<dbReference type="EMBL" id="BABT02000046">
    <property type="protein sequence ID" value="GAA94699.1"/>
    <property type="molecule type" value="Genomic_DNA"/>
</dbReference>